<accession>A2EH55</accession>
<name>A2EH55_TRIV3</name>
<dbReference type="PANTHER" id="PTHR13906:SF4">
    <property type="entry name" value="LYSOPHOSPHOLIPID ACYLTRANSFERASE 6"/>
    <property type="match status" value="1"/>
</dbReference>
<evidence type="ECO:0000256" key="2">
    <source>
        <dbReference type="ARBA" id="ARBA00022679"/>
    </source>
</evidence>
<dbReference type="Proteomes" id="UP000001542">
    <property type="component" value="Unassembled WGS sequence"/>
</dbReference>
<reference evidence="8" key="1">
    <citation type="submission" date="2006-10" db="EMBL/GenBank/DDBJ databases">
        <authorList>
            <person name="Amadeo P."/>
            <person name="Zhao Q."/>
            <person name="Wortman J."/>
            <person name="Fraser-Liggett C."/>
            <person name="Carlton J."/>
        </authorList>
    </citation>
    <scope>NUCLEOTIDE SEQUENCE</scope>
    <source>
        <strain evidence="8">G3</strain>
    </source>
</reference>
<evidence type="ECO:0000313" key="9">
    <source>
        <dbReference type="Proteomes" id="UP000001542"/>
    </source>
</evidence>
<dbReference type="RefSeq" id="XP_001320246.1">
    <property type="nucleotide sequence ID" value="XM_001320211.1"/>
</dbReference>
<feature type="transmembrane region" description="Helical" evidence="7">
    <location>
        <begin position="226"/>
        <end position="247"/>
    </location>
</feature>
<dbReference type="EMBL" id="DS113387">
    <property type="protein sequence ID" value="EAY08023.1"/>
    <property type="molecule type" value="Genomic_DNA"/>
</dbReference>
<feature type="transmembrane region" description="Helical" evidence="7">
    <location>
        <begin position="371"/>
        <end position="394"/>
    </location>
</feature>
<dbReference type="PANTHER" id="PTHR13906">
    <property type="entry name" value="PORCUPINE"/>
    <property type="match status" value="1"/>
</dbReference>
<dbReference type="FunCoup" id="A2EH55">
    <property type="interactions" value="249"/>
</dbReference>
<evidence type="ECO:0000256" key="6">
    <source>
        <dbReference type="ARBA" id="ARBA00023315"/>
    </source>
</evidence>
<keyword evidence="9" id="KW-1185">Reference proteome</keyword>
<dbReference type="AlphaFoldDB" id="A2EH55"/>
<dbReference type="Pfam" id="PF03062">
    <property type="entry name" value="MBOAT"/>
    <property type="match status" value="1"/>
</dbReference>
<keyword evidence="5 7" id="KW-0472">Membrane</keyword>
<feature type="transmembrane region" description="Helical" evidence="7">
    <location>
        <begin position="38"/>
        <end position="56"/>
    </location>
</feature>
<dbReference type="SMR" id="A2EH55"/>
<keyword evidence="2" id="KW-0808">Transferase</keyword>
<evidence type="ECO:0000256" key="3">
    <source>
        <dbReference type="ARBA" id="ARBA00022692"/>
    </source>
</evidence>
<dbReference type="GO" id="GO:0030258">
    <property type="term" value="P:lipid modification"/>
    <property type="evidence" value="ECO:0000318"/>
    <property type="project" value="GO_Central"/>
</dbReference>
<protein>
    <submittedName>
        <fullName evidence="8">MBOAT family protein</fullName>
    </submittedName>
</protein>
<evidence type="ECO:0000256" key="7">
    <source>
        <dbReference type="SAM" id="Phobius"/>
    </source>
</evidence>
<feature type="transmembrane region" description="Helical" evidence="7">
    <location>
        <begin position="62"/>
        <end position="87"/>
    </location>
</feature>
<keyword evidence="3 7" id="KW-0812">Transmembrane</keyword>
<dbReference type="KEGG" id="tva:4765919"/>
<evidence type="ECO:0000313" key="8">
    <source>
        <dbReference type="EMBL" id="EAY08023.1"/>
    </source>
</evidence>
<dbReference type="InParanoid" id="A2EH55"/>
<comment type="subcellular location">
    <subcellularLocation>
        <location evidence="1">Membrane</location>
        <topology evidence="1">Multi-pass membrane protein</topology>
    </subcellularLocation>
</comment>
<feature type="transmembrane region" description="Helical" evidence="7">
    <location>
        <begin position="15"/>
        <end position="31"/>
    </location>
</feature>
<gene>
    <name evidence="8" type="ORF">TVAG_115820</name>
</gene>
<dbReference type="GO" id="GO:0016746">
    <property type="term" value="F:acyltransferase activity"/>
    <property type="evidence" value="ECO:0000318"/>
    <property type="project" value="GO_Central"/>
</dbReference>
<dbReference type="GO" id="GO:0016020">
    <property type="term" value="C:membrane"/>
    <property type="evidence" value="ECO:0000318"/>
    <property type="project" value="GO_Central"/>
</dbReference>
<keyword evidence="6" id="KW-0012">Acyltransferase</keyword>
<dbReference type="VEuPathDB" id="TrichDB:TVAGG3_0439560"/>
<keyword evidence="4 7" id="KW-1133">Transmembrane helix</keyword>
<dbReference type="InterPro" id="IPR004299">
    <property type="entry name" value="MBOAT_fam"/>
</dbReference>
<evidence type="ECO:0000256" key="4">
    <source>
        <dbReference type="ARBA" id="ARBA00022989"/>
    </source>
</evidence>
<dbReference type="eggNOG" id="KOG2704">
    <property type="taxonomic scope" value="Eukaryota"/>
</dbReference>
<dbReference type="VEuPathDB" id="TrichDB:TVAG_115820"/>
<dbReference type="STRING" id="5722.A2EH55"/>
<reference evidence="8" key="2">
    <citation type="journal article" date="2007" name="Science">
        <title>Draft genome sequence of the sexually transmitted pathogen Trichomonas vaginalis.</title>
        <authorList>
            <person name="Carlton J.M."/>
            <person name="Hirt R.P."/>
            <person name="Silva J.C."/>
            <person name="Delcher A.L."/>
            <person name="Schatz M."/>
            <person name="Zhao Q."/>
            <person name="Wortman J.R."/>
            <person name="Bidwell S.L."/>
            <person name="Alsmark U.C.M."/>
            <person name="Besteiro S."/>
            <person name="Sicheritz-Ponten T."/>
            <person name="Noel C.J."/>
            <person name="Dacks J.B."/>
            <person name="Foster P.G."/>
            <person name="Simillion C."/>
            <person name="Van de Peer Y."/>
            <person name="Miranda-Saavedra D."/>
            <person name="Barton G.J."/>
            <person name="Westrop G.D."/>
            <person name="Mueller S."/>
            <person name="Dessi D."/>
            <person name="Fiori P.L."/>
            <person name="Ren Q."/>
            <person name="Paulsen I."/>
            <person name="Zhang H."/>
            <person name="Bastida-Corcuera F.D."/>
            <person name="Simoes-Barbosa A."/>
            <person name="Brown M.T."/>
            <person name="Hayes R.D."/>
            <person name="Mukherjee M."/>
            <person name="Okumura C.Y."/>
            <person name="Schneider R."/>
            <person name="Smith A.J."/>
            <person name="Vanacova S."/>
            <person name="Villalvazo M."/>
            <person name="Haas B.J."/>
            <person name="Pertea M."/>
            <person name="Feldblyum T.V."/>
            <person name="Utterback T.R."/>
            <person name="Shu C.L."/>
            <person name="Osoegawa K."/>
            <person name="de Jong P.J."/>
            <person name="Hrdy I."/>
            <person name="Horvathova L."/>
            <person name="Zubacova Z."/>
            <person name="Dolezal P."/>
            <person name="Malik S.B."/>
            <person name="Logsdon J.M. Jr."/>
            <person name="Henze K."/>
            <person name="Gupta A."/>
            <person name="Wang C.C."/>
            <person name="Dunne R.L."/>
            <person name="Upcroft J.A."/>
            <person name="Upcroft P."/>
            <person name="White O."/>
            <person name="Salzberg S.L."/>
            <person name="Tang P."/>
            <person name="Chiu C.-H."/>
            <person name="Lee Y.-S."/>
            <person name="Embley T.M."/>
            <person name="Coombs G.H."/>
            <person name="Mottram J.C."/>
            <person name="Tachezy J."/>
            <person name="Fraser-Liggett C.M."/>
            <person name="Johnson P.J."/>
        </authorList>
    </citation>
    <scope>NUCLEOTIDE SEQUENCE [LARGE SCALE GENOMIC DNA]</scope>
    <source>
        <strain evidence="8">G3</strain>
    </source>
</reference>
<feature type="transmembrane region" description="Helical" evidence="7">
    <location>
        <begin position="318"/>
        <end position="339"/>
    </location>
</feature>
<feature type="transmembrane region" description="Helical" evidence="7">
    <location>
        <begin position="406"/>
        <end position="426"/>
    </location>
</feature>
<sequence length="443" mass="52148">MSLLDILKNLSTVELYMFISAFLYPMARFVFPHIKSKYINALIHIIYGNILSFALFGIKDSLIMVAFIIISYFLLFLPPWIAGFIGFSMTMATHVYIVLQGVSWALDITGLSMVCFQKVFSLAWNLYDGKRLQEKKEVRKRASQLAVFERPNIFIYCAYLITPYGGFTNPFIEFKVFDYMLNIGNRKEPLTSEDKYLALKRFIEAYLLSGFVAVTMKYMVWENYEFQWYLNLNIVLKCFAIAALTAFSVTRYYCSWWVVESGYYAFGLASSNLYDNVKYEISNLSLLEVLDSRSCQDWMRRWNHTTHLFFKNYLYARLMAQGFSSAFGNFAVFFVSMAWHGCRPVYFLLLPESFLIMEADRVFCRKFPAKNIFWILIHDIFVCTTMLYCTSTWFYPWVHNFIYVRKSVYCLPTVFSILMFFALKFVKTPKKPEEIKQKETKAE</sequence>
<dbReference type="OrthoDB" id="286734at2759"/>
<feature type="transmembrane region" description="Helical" evidence="7">
    <location>
        <begin position="202"/>
        <end position="220"/>
    </location>
</feature>
<proteinExistence type="predicted"/>
<evidence type="ECO:0000256" key="1">
    <source>
        <dbReference type="ARBA" id="ARBA00004141"/>
    </source>
</evidence>
<organism evidence="8 9">
    <name type="scientific">Trichomonas vaginalis (strain ATCC PRA-98 / G3)</name>
    <dbReference type="NCBI Taxonomy" id="412133"/>
    <lineage>
        <taxon>Eukaryota</taxon>
        <taxon>Metamonada</taxon>
        <taxon>Parabasalia</taxon>
        <taxon>Trichomonadida</taxon>
        <taxon>Trichomonadidae</taxon>
        <taxon>Trichomonas</taxon>
    </lineage>
</organism>
<dbReference type="InterPro" id="IPR049941">
    <property type="entry name" value="LPLAT_7/PORCN-like"/>
</dbReference>
<evidence type="ECO:0000256" key="5">
    <source>
        <dbReference type="ARBA" id="ARBA00023136"/>
    </source>
</evidence>